<dbReference type="Gene3D" id="3.40.1190.20">
    <property type="match status" value="1"/>
</dbReference>
<dbReference type="InterPro" id="IPR013749">
    <property type="entry name" value="PM/HMP-P_kinase-1"/>
</dbReference>
<dbReference type="PANTHER" id="PTHR20858:SF17">
    <property type="entry name" value="HYDROXYMETHYLPYRIMIDINE_PHOSPHOMETHYLPYRIMIDINE KINASE THI20-RELATED"/>
    <property type="match status" value="1"/>
</dbReference>
<dbReference type="PANTHER" id="PTHR20858">
    <property type="entry name" value="PHOSPHOMETHYLPYRIMIDINE KINASE"/>
    <property type="match status" value="1"/>
</dbReference>
<proteinExistence type="predicted"/>
<dbReference type="EMBL" id="CP018839">
    <property type="protein sequence ID" value="APR03376.1"/>
    <property type="molecule type" value="Genomic_DNA"/>
</dbReference>
<evidence type="ECO:0000313" key="1">
    <source>
        <dbReference type="EMBL" id="APR03376.1"/>
    </source>
</evidence>
<accession>A0A1H5W5G1</accession>
<dbReference type="GO" id="GO:0009228">
    <property type="term" value="P:thiamine biosynthetic process"/>
    <property type="evidence" value="ECO:0007669"/>
    <property type="project" value="TreeGrafter"/>
</dbReference>
<dbReference type="Proteomes" id="UP000185739">
    <property type="component" value="Chromosome"/>
</dbReference>
<dbReference type="SUPFAM" id="SSF53613">
    <property type="entry name" value="Ribokinase-like"/>
    <property type="match status" value="1"/>
</dbReference>
<keyword evidence="2" id="KW-1185">Reference proteome</keyword>
<dbReference type="EC" id="2.7.4.7" evidence="1"/>
<gene>
    <name evidence="1" type="ORF">Tchl_0505</name>
</gene>
<dbReference type="STRING" id="96773.Tchl_0505"/>
<dbReference type="GO" id="GO:0009229">
    <property type="term" value="P:thiamine diphosphate biosynthetic process"/>
    <property type="evidence" value="ECO:0007669"/>
    <property type="project" value="UniProtKB-UniPathway"/>
</dbReference>
<dbReference type="InterPro" id="IPR029056">
    <property type="entry name" value="Ribokinase-like"/>
</dbReference>
<keyword evidence="1" id="KW-0418">Kinase</keyword>
<dbReference type="KEGG" id="tcl:Tchl_0505"/>
<dbReference type="UniPathway" id="UPA00060">
    <property type="reaction ID" value="UER00138"/>
</dbReference>
<keyword evidence="1" id="KW-0808">Transferase</keyword>
<name>A0A1H5W5G1_9RHOO</name>
<dbReference type="GO" id="GO:0005829">
    <property type="term" value="C:cytosol"/>
    <property type="evidence" value="ECO:0007669"/>
    <property type="project" value="TreeGrafter"/>
</dbReference>
<evidence type="ECO:0000313" key="2">
    <source>
        <dbReference type="Proteomes" id="UP000185739"/>
    </source>
</evidence>
<organism evidence="1 2">
    <name type="scientific">Thauera chlorobenzoica</name>
    <dbReference type="NCBI Taxonomy" id="96773"/>
    <lineage>
        <taxon>Bacteria</taxon>
        <taxon>Pseudomonadati</taxon>
        <taxon>Pseudomonadota</taxon>
        <taxon>Betaproteobacteria</taxon>
        <taxon>Rhodocyclales</taxon>
        <taxon>Zoogloeaceae</taxon>
        <taxon>Thauera</taxon>
    </lineage>
</organism>
<reference evidence="1 2" key="1">
    <citation type="submission" date="2016-12" db="EMBL/GenBank/DDBJ databases">
        <title>Complete genome sequence of Thauera chlorobenzoica, a Betaproteobacterium degrading haloaromatics anaerobically to CO2 and halides.</title>
        <authorList>
            <person name="Goris T."/>
            <person name="Mergelsberg M."/>
            <person name="Boll M."/>
        </authorList>
    </citation>
    <scope>NUCLEOTIDE SEQUENCE [LARGE SCALE GENOMIC DNA]</scope>
    <source>
        <strain evidence="1 2">3CB1</strain>
    </source>
</reference>
<protein>
    <submittedName>
        <fullName evidence="1">Hydroxymethylpyrimidine phosphate kinase ThiD</fullName>
        <ecNumber evidence="1">2.7.4.7</ecNumber>
    </submittedName>
</protein>
<dbReference type="GO" id="GO:0008902">
    <property type="term" value="F:hydroxymethylpyrimidine kinase activity"/>
    <property type="evidence" value="ECO:0007669"/>
    <property type="project" value="TreeGrafter"/>
</dbReference>
<dbReference type="AlphaFoldDB" id="A0A1H5W5G1"/>
<dbReference type="RefSeq" id="WP_075147003.1">
    <property type="nucleotide sequence ID" value="NZ_CP018839.1"/>
</dbReference>
<dbReference type="Pfam" id="PF08543">
    <property type="entry name" value="Phos_pyr_kin"/>
    <property type="match status" value="1"/>
</dbReference>
<dbReference type="OrthoDB" id="9810880at2"/>
<dbReference type="GO" id="GO:0008972">
    <property type="term" value="F:phosphomethylpyrimidine kinase activity"/>
    <property type="evidence" value="ECO:0007669"/>
    <property type="project" value="UniProtKB-EC"/>
</dbReference>
<sequence length="294" mass="30444">MPIAIPDTPPAVLCLSAGDATGGGGLASDVLTLGSMGCHPLPVQTAVLVRDTRGIDEVWSSEPELLVLQTRTVLEDIPVRAFKLGFCGSVENIAAIAEILSDYPEVPLVVEPALHAAALLGEAGEEIAAALADLILPQTTLLVADRRELCMLAGVADEDGADGLDEGRAGDEGAVPAGDDLDEALARLLGAGAEFILLTGGSEHGPQLINTLFGDAGVVRTDAWPRLSGRFLGAGATLAAAAAAALAHGMALPEAVREAQEFTQQTLRHAYRVGMGRALPDRFFWARGKEDEDA</sequence>